<feature type="region of interest" description="Disordered" evidence="5">
    <location>
        <begin position="892"/>
        <end position="942"/>
    </location>
</feature>
<dbReference type="VEuPathDB" id="TriTrypDB:BCY84_13578"/>
<dbReference type="PANTHER" id="PTHR10799">
    <property type="entry name" value="SNF2/RAD54 HELICASE FAMILY"/>
    <property type="match status" value="1"/>
</dbReference>
<dbReference type="VEuPathDB" id="TriTrypDB:C4B63_11g21"/>
<feature type="compositionally biased region" description="Acidic residues" evidence="5">
    <location>
        <begin position="901"/>
        <end position="927"/>
    </location>
</feature>
<dbReference type="Gene3D" id="3.30.40.10">
    <property type="entry name" value="Zinc/RING finger domain, C3HC4 (zinc finger)"/>
    <property type="match status" value="1"/>
</dbReference>
<dbReference type="SUPFAM" id="SSF52540">
    <property type="entry name" value="P-loop containing nucleoside triphosphate hydrolases"/>
    <property type="match status" value="2"/>
</dbReference>
<dbReference type="InterPro" id="IPR014001">
    <property type="entry name" value="Helicase_ATP-bd"/>
</dbReference>
<dbReference type="SMART" id="SM00487">
    <property type="entry name" value="DEXDc"/>
    <property type="match status" value="1"/>
</dbReference>
<dbReference type="VEuPathDB" id="TriTrypDB:TcCLB.507081.60"/>
<keyword evidence="3" id="KW-0378">Hydrolase</keyword>
<dbReference type="InterPro" id="IPR000330">
    <property type="entry name" value="SNF2_N"/>
</dbReference>
<dbReference type="VEuPathDB" id="TriTrypDB:Tc_MARK_5096"/>
<dbReference type="SUPFAM" id="SSF57903">
    <property type="entry name" value="FYVE/PHD zinc finger"/>
    <property type="match status" value="1"/>
</dbReference>
<dbReference type="VEuPathDB" id="TriTrypDB:ECC02_002214"/>
<dbReference type="VEuPathDB" id="TriTrypDB:TcCLB.508647.290"/>
<dbReference type="VEuPathDB" id="TriTrypDB:TCDM_04006"/>
<sequence length="942" mass="104542">MGFDNPFATFLGKRRVPRTGLKRHRIEGDVSVESTQEYKQTAEDVVADAASATPSPNAAELSSAEKTSPVDTAFSSPVKVVLLSDERDLEEEEEELRLLIGGHHKVSVQPKEAAAVSSSEGVHVAAPTATTPVALRDLPWTTRSNAVLAEIAERFAVQFRWELRHNVDLVRVFEPFFSDKAVRRIEAETRGPQFLPAPVSTPENTGAASGYILRSYQLEGVQYLLNNFHRGSSCILADDMGLGKTAQISAFLHLLKTQHTIDGPHLIVSPLSTLTGWTRELARWAPTLRVVKYHGERKGRASIRTTRGNRHCVFVTTPAVFNQDRGFFRKRAWVVAVIDEAHVLKGRDTIISYAARKLTACFRLAVTGTPVHNNVGEVWSLMKFLYPSYCASYDSSGDDDEPIKAAEDCAKLLQYVMLRRTKGSIELGIPPRVDEPTCMIEPTRLQRQLLSRMTEEALNGDKANATRLQAHFTHQRIVCCHPLALRILGVEVRASAQAGWEERLASAGIELDEASIIAPSAKMIELDRMLREFKANGHRCLIFSNFTSILDLLQALCVLRGYGFERIDGSTSRVERELSMIRFNAPGSACFVFLLTTTAGGVGVTLTGADTVILFDAHYNPQIDRQAADRAHRIGQTRVVRVYRLCLKNTIEERIHDVALRKASLGDFIVDGGSCKGDDSSAPALSAHQILLLFGNENRTINYPRYHLSHMDVVDFDHDNSVEDAMVEALLCNGVEGLPRSYATTKKIRGVRSAVVGVTHHCFVCGEIMRPLEPLYHCAVCPKAYHADCIGERRPKAGMIGPRRWTCPRHSCVSCGKVQGFDGAVFMCTECPSSFCFDCLDSRYFELDDTRTQFVHIRREYPGMEAEGMNSRRCIYYIACLRCCGLLSSSSSSASSSSSETESDAVNDDAVVPEDQNDMNSMEEELVEGEKKNHLFIQQTEI</sequence>
<dbReference type="Pfam" id="PF00271">
    <property type="entry name" value="Helicase_C"/>
    <property type="match status" value="1"/>
</dbReference>
<dbReference type="EMBL" id="PRFC01000020">
    <property type="protein sequence ID" value="PWV16948.1"/>
    <property type="molecule type" value="Genomic_DNA"/>
</dbReference>
<evidence type="ECO:0000259" key="6">
    <source>
        <dbReference type="PROSITE" id="PS51192"/>
    </source>
</evidence>
<dbReference type="InterPro" id="IPR001965">
    <property type="entry name" value="Znf_PHD"/>
</dbReference>
<comment type="caution">
    <text evidence="8">The sequence shown here is derived from an EMBL/GenBank/DDBJ whole genome shotgun (WGS) entry which is preliminary data.</text>
</comment>
<dbReference type="VEuPathDB" id="TriTrypDB:TcCLB.507265.15"/>
<dbReference type="InterPro" id="IPR011011">
    <property type="entry name" value="Znf_FYVE_PHD"/>
</dbReference>
<dbReference type="PROSITE" id="PS51192">
    <property type="entry name" value="HELICASE_ATP_BIND_1"/>
    <property type="match status" value="1"/>
</dbReference>
<dbReference type="VEuPathDB" id="TriTrypDB:TcBrA4_0082240"/>
<dbReference type="CDD" id="cd17919">
    <property type="entry name" value="DEXHc_Snf"/>
    <property type="match status" value="1"/>
</dbReference>
<evidence type="ECO:0000256" key="1">
    <source>
        <dbReference type="ARBA" id="ARBA00022723"/>
    </source>
</evidence>
<feature type="region of interest" description="Disordered" evidence="5">
    <location>
        <begin position="32"/>
        <end position="70"/>
    </location>
</feature>
<dbReference type="InterPro" id="IPR049730">
    <property type="entry name" value="SNF2/RAD54-like_C"/>
</dbReference>
<evidence type="ECO:0000256" key="5">
    <source>
        <dbReference type="SAM" id="MobiDB-lite"/>
    </source>
</evidence>
<dbReference type="CDD" id="cd18793">
    <property type="entry name" value="SF2_C_SNF"/>
    <property type="match status" value="1"/>
</dbReference>
<organism evidence="8 9">
    <name type="scientific">Trypanosoma cruzi</name>
    <dbReference type="NCBI Taxonomy" id="5693"/>
    <lineage>
        <taxon>Eukaryota</taxon>
        <taxon>Discoba</taxon>
        <taxon>Euglenozoa</taxon>
        <taxon>Kinetoplastea</taxon>
        <taxon>Metakinetoplastina</taxon>
        <taxon>Trypanosomatida</taxon>
        <taxon>Trypanosomatidae</taxon>
        <taxon>Trypanosoma</taxon>
        <taxon>Schizotrypanum</taxon>
    </lineage>
</organism>
<dbReference type="InterPro" id="IPR027417">
    <property type="entry name" value="P-loop_NTPase"/>
</dbReference>
<dbReference type="VEuPathDB" id="TriTrypDB:TcCL_NonESM08389"/>
<keyword evidence="1" id="KW-0479">Metal-binding</keyword>
<dbReference type="VEuPathDB" id="TriTrypDB:TcG_03632"/>
<evidence type="ECO:0000256" key="4">
    <source>
        <dbReference type="ARBA" id="ARBA00022833"/>
    </source>
</evidence>
<dbReference type="SMART" id="SM00249">
    <property type="entry name" value="PHD"/>
    <property type="match status" value="1"/>
</dbReference>
<accession>A0A2V2X7Z2</accession>
<dbReference type="AlphaFoldDB" id="A0A2V2X7Z2"/>
<dbReference type="VEuPathDB" id="TriTrypDB:TcYC6_0078630"/>
<dbReference type="Proteomes" id="UP000246078">
    <property type="component" value="Unassembled WGS sequence"/>
</dbReference>
<dbReference type="GO" id="GO:0008270">
    <property type="term" value="F:zinc ion binding"/>
    <property type="evidence" value="ECO:0007669"/>
    <property type="project" value="UniProtKB-KW"/>
</dbReference>
<dbReference type="PROSITE" id="PS51194">
    <property type="entry name" value="HELICASE_CTER"/>
    <property type="match status" value="1"/>
</dbReference>
<evidence type="ECO:0000256" key="3">
    <source>
        <dbReference type="ARBA" id="ARBA00022801"/>
    </source>
</evidence>
<dbReference type="GO" id="GO:0005524">
    <property type="term" value="F:ATP binding"/>
    <property type="evidence" value="ECO:0007669"/>
    <property type="project" value="InterPro"/>
</dbReference>
<dbReference type="InterPro" id="IPR013083">
    <property type="entry name" value="Znf_RING/FYVE/PHD"/>
</dbReference>
<dbReference type="VEuPathDB" id="TriTrypDB:TCSYLVIO_001051"/>
<evidence type="ECO:0000256" key="2">
    <source>
        <dbReference type="ARBA" id="ARBA00022771"/>
    </source>
</evidence>
<dbReference type="GO" id="GO:0016787">
    <property type="term" value="F:hydrolase activity"/>
    <property type="evidence" value="ECO:0007669"/>
    <property type="project" value="UniProtKB-KW"/>
</dbReference>
<reference evidence="8 9" key="1">
    <citation type="journal article" date="2018" name="Microb. Genom.">
        <title>Expanding an expanded genome: long-read sequencing of Trypanosoma cruzi.</title>
        <authorList>
            <person name="Berna L."/>
            <person name="Rodriguez M."/>
            <person name="Chiribao M.L."/>
            <person name="Parodi-Talice A."/>
            <person name="Pita S."/>
            <person name="Rijo G."/>
            <person name="Alvarez-Valin F."/>
            <person name="Robello C."/>
        </authorList>
    </citation>
    <scope>NUCLEOTIDE SEQUENCE [LARGE SCALE GENOMIC DNA]</scope>
    <source>
        <strain evidence="8 9">TCC</strain>
    </source>
</reference>
<dbReference type="Pfam" id="PF00176">
    <property type="entry name" value="SNF2-rel_dom"/>
    <property type="match status" value="1"/>
</dbReference>
<dbReference type="SMART" id="SM00490">
    <property type="entry name" value="HELICc"/>
    <property type="match status" value="1"/>
</dbReference>
<evidence type="ECO:0000313" key="8">
    <source>
        <dbReference type="EMBL" id="PWV16948.1"/>
    </source>
</evidence>
<feature type="domain" description="Helicase ATP-binding" evidence="6">
    <location>
        <begin position="225"/>
        <end position="388"/>
    </location>
</feature>
<keyword evidence="4" id="KW-0862">Zinc</keyword>
<name>A0A2V2X7Z2_TRYCR</name>
<dbReference type="Gene3D" id="3.40.50.10810">
    <property type="entry name" value="Tandem AAA-ATPase domain"/>
    <property type="match status" value="1"/>
</dbReference>
<gene>
    <name evidence="8" type="ORF">C3747_20g15</name>
</gene>
<keyword evidence="2" id="KW-0863">Zinc-finger</keyword>
<dbReference type="VEuPathDB" id="TriTrypDB:C3747_20g15"/>
<evidence type="ECO:0000313" key="9">
    <source>
        <dbReference type="Proteomes" id="UP000246078"/>
    </source>
</evidence>
<dbReference type="InterPro" id="IPR038718">
    <property type="entry name" value="SNF2-like_sf"/>
</dbReference>
<dbReference type="InterPro" id="IPR001650">
    <property type="entry name" value="Helicase_C-like"/>
</dbReference>
<dbReference type="Gene3D" id="3.40.50.300">
    <property type="entry name" value="P-loop containing nucleotide triphosphate hydrolases"/>
    <property type="match status" value="1"/>
</dbReference>
<feature type="domain" description="Helicase C-terminal" evidence="7">
    <location>
        <begin position="525"/>
        <end position="686"/>
    </location>
</feature>
<proteinExistence type="predicted"/>
<protein>
    <submittedName>
        <fullName evidence="8">Putative DNA excision repair protein</fullName>
    </submittedName>
</protein>
<evidence type="ECO:0000259" key="7">
    <source>
        <dbReference type="PROSITE" id="PS51194"/>
    </source>
</evidence>